<dbReference type="InParanoid" id="A0A4S2MMJ3"/>
<name>A0A4S2MMJ3_9PEZI</name>
<organism evidence="2 3">
    <name type="scientific">Ascodesmis nigricans</name>
    <dbReference type="NCBI Taxonomy" id="341454"/>
    <lineage>
        <taxon>Eukaryota</taxon>
        <taxon>Fungi</taxon>
        <taxon>Dikarya</taxon>
        <taxon>Ascomycota</taxon>
        <taxon>Pezizomycotina</taxon>
        <taxon>Pezizomycetes</taxon>
        <taxon>Pezizales</taxon>
        <taxon>Ascodesmidaceae</taxon>
        <taxon>Ascodesmis</taxon>
    </lineage>
</organism>
<protein>
    <submittedName>
        <fullName evidence="2">Uncharacterized protein</fullName>
    </submittedName>
</protein>
<feature type="compositionally biased region" description="Pro residues" evidence="1">
    <location>
        <begin position="39"/>
        <end position="48"/>
    </location>
</feature>
<feature type="compositionally biased region" description="Low complexity" evidence="1">
    <location>
        <begin position="18"/>
        <end position="30"/>
    </location>
</feature>
<feature type="region of interest" description="Disordered" evidence="1">
    <location>
        <begin position="18"/>
        <end position="62"/>
    </location>
</feature>
<evidence type="ECO:0000256" key="1">
    <source>
        <dbReference type="SAM" id="MobiDB-lite"/>
    </source>
</evidence>
<dbReference type="Proteomes" id="UP000298138">
    <property type="component" value="Unassembled WGS sequence"/>
</dbReference>
<accession>A0A4S2MMJ3</accession>
<reference evidence="2 3" key="1">
    <citation type="submission" date="2019-04" db="EMBL/GenBank/DDBJ databases">
        <title>Comparative genomics and transcriptomics to analyze fruiting body development in filamentous ascomycetes.</title>
        <authorList>
            <consortium name="DOE Joint Genome Institute"/>
            <person name="Lutkenhaus R."/>
            <person name="Traeger S."/>
            <person name="Breuer J."/>
            <person name="Kuo A."/>
            <person name="Lipzen A."/>
            <person name="Pangilinan J."/>
            <person name="Dilworth D."/>
            <person name="Sandor L."/>
            <person name="Poggeler S."/>
            <person name="Barry K."/>
            <person name="Grigoriev I.V."/>
            <person name="Nowrousian M."/>
        </authorList>
    </citation>
    <scope>NUCLEOTIDE SEQUENCE [LARGE SCALE GENOMIC DNA]</scope>
    <source>
        <strain evidence="2 3">CBS 389.68</strain>
    </source>
</reference>
<evidence type="ECO:0000313" key="3">
    <source>
        <dbReference type="Proteomes" id="UP000298138"/>
    </source>
</evidence>
<sequence length="164" mass="17590">MPDNPAFSSSSALAIHGSSLLSTQSSKPSTCPRHDDPLSTPPTQPASTPPSSTGPCHTLPTAPTGVYESSHGHVLKGFCPHYRVSSDYSCVGIVYRLPRSGHVHRPLQWESGRLGRHRRCWRSPPPLLGREMGKEKCGVVGFGGVMESIEAGFVLGEVWDGFIG</sequence>
<dbReference type="EMBL" id="ML220143">
    <property type="protein sequence ID" value="TGZ78282.1"/>
    <property type="molecule type" value="Genomic_DNA"/>
</dbReference>
<evidence type="ECO:0000313" key="2">
    <source>
        <dbReference type="EMBL" id="TGZ78282.1"/>
    </source>
</evidence>
<keyword evidence="3" id="KW-1185">Reference proteome</keyword>
<gene>
    <name evidence="2" type="ORF">EX30DRAFT_343347</name>
</gene>
<proteinExistence type="predicted"/>
<dbReference type="AlphaFoldDB" id="A0A4S2MMJ3"/>